<feature type="signal peptide" evidence="2">
    <location>
        <begin position="1"/>
        <end position="21"/>
    </location>
</feature>
<evidence type="ECO:0000256" key="1">
    <source>
        <dbReference type="SAM" id="MobiDB-lite"/>
    </source>
</evidence>
<evidence type="ECO:0000259" key="3">
    <source>
        <dbReference type="PROSITE" id="PS50222"/>
    </source>
</evidence>
<dbReference type="AlphaFoldDB" id="A0A432MCG3"/>
<dbReference type="Gene3D" id="1.10.238.10">
    <property type="entry name" value="EF-hand"/>
    <property type="match status" value="3"/>
</dbReference>
<organism evidence="4 5">
    <name type="scientific">Tautonia sociabilis</name>
    <dbReference type="NCBI Taxonomy" id="2080755"/>
    <lineage>
        <taxon>Bacteria</taxon>
        <taxon>Pseudomonadati</taxon>
        <taxon>Planctomycetota</taxon>
        <taxon>Planctomycetia</taxon>
        <taxon>Isosphaerales</taxon>
        <taxon>Isosphaeraceae</taxon>
        <taxon>Tautonia</taxon>
    </lineage>
</organism>
<feature type="domain" description="EF-hand" evidence="3">
    <location>
        <begin position="372"/>
        <end position="407"/>
    </location>
</feature>
<dbReference type="RefSeq" id="WP_126728072.1">
    <property type="nucleotide sequence ID" value="NZ_RYZH01000082.1"/>
</dbReference>
<reference evidence="4 5" key="2">
    <citation type="submission" date="2019-01" db="EMBL/GenBank/DDBJ databases">
        <title>Tautonia sociabilis, a novel thermotolerant planctomycete of Isosphaeraceae family, isolated from a 4000 m deep subterranean habitat.</title>
        <authorList>
            <person name="Kovaleva O.L."/>
            <person name="Elcheninov A.G."/>
            <person name="Van Heerden E."/>
            <person name="Toshchakov S.V."/>
            <person name="Novikov A."/>
            <person name="Bonch-Osmolovskaya E.A."/>
            <person name="Kublanov I.V."/>
        </authorList>
    </citation>
    <scope>NUCLEOTIDE SEQUENCE [LARGE SCALE GENOMIC DNA]</scope>
    <source>
        <strain evidence="4 5">GM2012</strain>
    </source>
</reference>
<feature type="region of interest" description="Disordered" evidence="1">
    <location>
        <begin position="146"/>
        <end position="174"/>
    </location>
</feature>
<evidence type="ECO:0000313" key="4">
    <source>
        <dbReference type="EMBL" id="RUL81852.1"/>
    </source>
</evidence>
<proteinExistence type="predicted"/>
<reference evidence="4 5" key="1">
    <citation type="submission" date="2018-12" db="EMBL/GenBank/DDBJ databases">
        <authorList>
            <person name="Toschakov S.V."/>
        </authorList>
    </citation>
    <scope>NUCLEOTIDE SEQUENCE [LARGE SCALE GENOMIC DNA]</scope>
    <source>
        <strain evidence="4 5">GM2012</strain>
    </source>
</reference>
<evidence type="ECO:0000313" key="5">
    <source>
        <dbReference type="Proteomes" id="UP000280296"/>
    </source>
</evidence>
<feature type="region of interest" description="Disordered" evidence="1">
    <location>
        <begin position="478"/>
        <end position="502"/>
    </location>
</feature>
<comment type="caution">
    <text evidence="4">The sequence shown here is derived from an EMBL/GenBank/DDBJ whole genome shotgun (WGS) entry which is preliminary data.</text>
</comment>
<dbReference type="PROSITE" id="PS00018">
    <property type="entry name" value="EF_HAND_1"/>
    <property type="match status" value="4"/>
</dbReference>
<protein>
    <recommendedName>
        <fullName evidence="3">EF-hand domain-containing protein</fullName>
    </recommendedName>
</protein>
<evidence type="ECO:0000256" key="2">
    <source>
        <dbReference type="SAM" id="SignalP"/>
    </source>
</evidence>
<dbReference type="CDD" id="cd00051">
    <property type="entry name" value="EFh"/>
    <property type="match status" value="1"/>
</dbReference>
<dbReference type="PROSITE" id="PS50222">
    <property type="entry name" value="EF_HAND_2"/>
    <property type="match status" value="2"/>
</dbReference>
<dbReference type="Pfam" id="PF13202">
    <property type="entry name" value="EF-hand_5"/>
    <property type="match status" value="4"/>
</dbReference>
<dbReference type="PANTHER" id="PTHR10827:SF52">
    <property type="entry name" value="IP16409P"/>
    <property type="match status" value="1"/>
</dbReference>
<accession>A0A432MCG3</accession>
<dbReference type="GO" id="GO:0005509">
    <property type="term" value="F:calcium ion binding"/>
    <property type="evidence" value="ECO:0007669"/>
    <property type="project" value="InterPro"/>
</dbReference>
<dbReference type="InterPro" id="IPR018247">
    <property type="entry name" value="EF_Hand_1_Ca_BS"/>
</dbReference>
<dbReference type="OrthoDB" id="260830at2"/>
<feature type="domain" description="EF-hand" evidence="3">
    <location>
        <begin position="155"/>
        <end position="190"/>
    </location>
</feature>
<dbReference type="PANTHER" id="PTHR10827">
    <property type="entry name" value="RETICULOCALBIN"/>
    <property type="match status" value="1"/>
</dbReference>
<keyword evidence="5" id="KW-1185">Reference proteome</keyword>
<dbReference type="InterPro" id="IPR011992">
    <property type="entry name" value="EF-hand-dom_pair"/>
</dbReference>
<feature type="chain" id="PRO_5019259465" description="EF-hand domain-containing protein" evidence="2">
    <location>
        <begin position="22"/>
        <end position="546"/>
    </location>
</feature>
<dbReference type="SUPFAM" id="SSF47473">
    <property type="entry name" value="EF-hand"/>
    <property type="match status" value="2"/>
</dbReference>
<sequence length="546" mass="59631">MNRPILATAAWLLLAAGPAGARPASDLPDNLFATSPADAVLDLVVMADDHPIVARYRITIGGVGHRLAFGEFIVQLSAYLDADDDRRLTPDELGRGPWAQLFAAQPFDQVRPNPDRPDEGGPDANGDGRISCDELVRHVRESLGIEPMTRTGGAPPDPRTERPFEHLDRDGNGRLDTDEIARAAERLSSLDRDQDEWVVLDEMNPYSTNVRRYFGIRVSSGGLPPDHPFVVLGASEDRAKIAGLLLDRYDRDGDGRIDLAELGLPGERAAPLDASGLARWLEAPTPHLEFKVELAPPGQARGPMVFERIAAVDSIADALGPPEDTSQVLDLGPITVELGVDASYSDYRSFLFQNFDSSDADDSGSLDRSEIDNGTIISRLFDAADRDGDGSFSREELTSYMSMYEAAFAARLSLSISDLGRAVYQSMDPDDDFRLSLRELLGIPELLSARDRDGDGTVVLEEFPHRYRLNIGLGPARPSNRFIETGPQRRPSPAGEGVPSWFTRMDRNGDGDVSRREFLGPLEVFTGLDRDGDGLVSAEDAARPIR</sequence>
<feature type="compositionally biased region" description="Basic and acidic residues" evidence="1">
    <location>
        <begin position="158"/>
        <end position="174"/>
    </location>
</feature>
<dbReference type="SMART" id="SM00054">
    <property type="entry name" value="EFh"/>
    <property type="match status" value="4"/>
</dbReference>
<dbReference type="EMBL" id="RYZH01000082">
    <property type="protein sequence ID" value="RUL81852.1"/>
    <property type="molecule type" value="Genomic_DNA"/>
</dbReference>
<name>A0A432MCG3_9BACT</name>
<feature type="region of interest" description="Disordered" evidence="1">
    <location>
        <begin position="104"/>
        <end position="129"/>
    </location>
</feature>
<dbReference type="InterPro" id="IPR002048">
    <property type="entry name" value="EF_hand_dom"/>
</dbReference>
<gene>
    <name evidence="4" type="ORF">TsocGM_24385</name>
</gene>
<dbReference type="Proteomes" id="UP000280296">
    <property type="component" value="Unassembled WGS sequence"/>
</dbReference>
<keyword evidence="2" id="KW-0732">Signal</keyword>